<dbReference type="GO" id="GO:0000271">
    <property type="term" value="P:polysaccharide biosynthetic process"/>
    <property type="evidence" value="ECO:0007669"/>
    <property type="project" value="TreeGrafter"/>
</dbReference>
<dbReference type="PANTHER" id="PTHR23028:SF53">
    <property type="entry name" value="ACYL_TRANSF_3 DOMAIN-CONTAINING PROTEIN"/>
    <property type="match status" value="1"/>
</dbReference>
<feature type="transmembrane region" description="Helical" evidence="1">
    <location>
        <begin position="36"/>
        <end position="53"/>
    </location>
</feature>
<dbReference type="GO" id="GO:0016020">
    <property type="term" value="C:membrane"/>
    <property type="evidence" value="ECO:0007669"/>
    <property type="project" value="TreeGrafter"/>
</dbReference>
<dbReference type="GO" id="GO:0016747">
    <property type="term" value="F:acyltransferase activity, transferring groups other than amino-acyl groups"/>
    <property type="evidence" value="ECO:0007669"/>
    <property type="project" value="InterPro"/>
</dbReference>
<name>A0A6S6TKR9_9BACT</name>
<feature type="transmembrane region" description="Helical" evidence="1">
    <location>
        <begin position="141"/>
        <end position="158"/>
    </location>
</feature>
<feature type="transmembrane region" description="Helical" evidence="1">
    <location>
        <begin position="255"/>
        <end position="276"/>
    </location>
</feature>
<gene>
    <name evidence="3" type="ORF">HELGO_WM18356</name>
</gene>
<feature type="transmembrane region" description="Helical" evidence="1">
    <location>
        <begin position="112"/>
        <end position="134"/>
    </location>
</feature>
<dbReference type="InterPro" id="IPR050879">
    <property type="entry name" value="Acyltransferase_3"/>
</dbReference>
<evidence type="ECO:0000259" key="2">
    <source>
        <dbReference type="Pfam" id="PF01757"/>
    </source>
</evidence>
<proteinExistence type="predicted"/>
<keyword evidence="1" id="KW-0472">Membrane</keyword>
<feature type="domain" description="Acyltransferase 3" evidence="2">
    <location>
        <begin position="6"/>
        <end position="283"/>
    </location>
</feature>
<feature type="transmembrane region" description="Helical" evidence="1">
    <location>
        <begin position="12"/>
        <end position="30"/>
    </location>
</feature>
<evidence type="ECO:0000313" key="3">
    <source>
        <dbReference type="EMBL" id="CAA6821482.1"/>
    </source>
</evidence>
<keyword evidence="1" id="KW-1133">Transmembrane helix</keyword>
<reference evidence="3" key="1">
    <citation type="submission" date="2020-01" db="EMBL/GenBank/DDBJ databases">
        <authorList>
            <person name="Meier V. D."/>
            <person name="Meier V D."/>
        </authorList>
    </citation>
    <scope>NUCLEOTIDE SEQUENCE</scope>
    <source>
        <strain evidence="3">HLG_WM_MAG_10</strain>
    </source>
</reference>
<dbReference type="Pfam" id="PF01757">
    <property type="entry name" value="Acyl_transf_3"/>
    <property type="match status" value="1"/>
</dbReference>
<keyword evidence="1" id="KW-0812">Transmembrane</keyword>
<dbReference type="EMBL" id="CACVAQ010000297">
    <property type="protein sequence ID" value="CAA6821482.1"/>
    <property type="molecule type" value="Genomic_DNA"/>
</dbReference>
<dbReference type="PANTHER" id="PTHR23028">
    <property type="entry name" value="ACETYLTRANSFERASE"/>
    <property type="match status" value="1"/>
</dbReference>
<feature type="transmembrane region" description="Helical" evidence="1">
    <location>
        <begin position="170"/>
        <end position="188"/>
    </location>
</feature>
<feature type="transmembrane region" description="Helical" evidence="1">
    <location>
        <begin position="224"/>
        <end position="243"/>
    </location>
</feature>
<sequence length="324" mass="37025">MIKYFQSIQMLRFVAATFVIFAHMGIGIHSYKGMDILFVVSGFIIYWTSRAKIGAGSSAAIRFMKRRVVRIFTFYWLLFFSLIGLGIYTVQFDGRFVASVFLLPGHKSFLEVTWSLSVELYFYTLFAVTILLLSKKTAQKIAILVWIGTFLLLGLEYTNYPIKGTPLNFFLGQNIWLILSGVLTGILYEKSLVIEARKRLYYSAFCLTIGLFLFLIIVDYYSNRSFACVGIGSSLLLFGILSIEDLKRPKFPTLLMRLGNASYVAYLIHIPIIHYFSSSPALKTTNQFLIIIGIWLLSLVLYQFLEKPLVERLNRLIHVAQAPK</sequence>
<organism evidence="3">
    <name type="scientific">uncultured Aureispira sp</name>
    <dbReference type="NCBI Taxonomy" id="1331704"/>
    <lineage>
        <taxon>Bacteria</taxon>
        <taxon>Pseudomonadati</taxon>
        <taxon>Bacteroidota</taxon>
        <taxon>Saprospiria</taxon>
        <taxon>Saprospirales</taxon>
        <taxon>Saprospiraceae</taxon>
        <taxon>Aureispira</taxon>
        <taxon>environmental samples</taxon>
    </lineage>
</organism>
<feature type="transmembrane region" description="Helical" evidence="1">
    <location>
        <begin position="200"/>
        <end position="218"/>
    </location>
</feature>
<feature type="transmembrane region" description="Helical" evidence="1">
    <location>
        <begin position="74"/>
        <end position="92"/>
    </location>
</feature>
<protein>
    <recommendedName>
        <fullName evidence="2">Acyltransferase 3 domain-containing protein</fullName>
    </recommendedName>
</protein>
<feature type="transmembrane region" description="Helical" evidence="1">
    <location>
        <begin position="288"/>
        <end position="305"/>
    </location>
</feature>
<accession>A0A6S6TKR9</accession>
<dbReference type="AlphaFoldDB" id="A0A6S6TKR9"/>
<dbReference type="InterPro" id="IPR002656">
    <property type="entry name" value="Acyl_transf_3_dom"/>
</dbReference>
<evidence type="ECO:0000256" key="1">
    <source>
        <dbReference type="SAM" id="Phobius"/>
    </source>
</evidence>